<comment type="catalytic activity">
    <reaction evidence="22">
        <text>dodecanoyl-CoA + H2O = dodecanoate + CoA + H(+)</text>
        <dbReference type="Rhea" id="RHEA:30135"/>
        <dbReference type="ChEBI" id="CHEBI:15377"/>
        <dbReference type="ChEBI" id="CHEBI:15378"/>
        <dbReference type="ChEBI" id="CHEBI:18262"/>
        <dbReference type="ChEBI" id="CHEBI:57287"/>
        <dbReference type="ChEBI" id="CHEBI:57375"/>
    </reaction>
    <physiologicalReaction direction="left-to-right" evidence="22">
        <dbReference type="Rhea" id="RHEA:30136"/>
    </physiologicalReaction>
</comment>
<evidence type="ECO:0000313" key="26">
    <source>
        <dbReference type="Proteomes" id="UP001519273"/>
    </source>
</evidence>
<keyword evidence="26" id="KW-1185">Reference proteome</keyword>
<dbReference type="EC" id="3.1.2.2" evidence="16"/>
<gene>
    <name evidence="25" type="ORF">J2Z20_001202</name>
</gene>
<sequence>MDVIREIVVEGEERFWGLLGCRLISSDEKNVTIGLTTNRTHWNSMGIVHGGVLSSLMDQAMGMLAIKVRDGMPAVTTNLNVHFLAPMEQGELTATARVIHETNRTITLQAEVRDADGVLGSVATGTFRVVKLSN</sequence>
<comment type="caution">
    <text evidence="25">The sequence shown here is derived from an EMBL/GenBank/DDBJ whole genome shotgun (WGS) entry which is preliminary data.</text>
</comment>
<keyword evidence="9" id="KW-0809">Transit peptide</keyword>
<evidence type="ECO:0000256" key="12">
    <source>
        <dbReference type="ARBA" id="ARBA00023273"/>
    </source>
</evidence>
<keyword evidence="4" id="KW-1003">Cell membrane</keyword>
<evidence type="ECO:0000256" key="15">
    <source>
        <dbReference type="ARBA" id="ARBA00038456"/>
    </source>
</evidence>
<feature type="domain" description="Thioesterase" evidence="24">
    <location>
        <begin position="45"/>
        <end position="120"/>
    </location>
</feature>
<dbReference type="InterPro" id="IPR006683">
    <property type="entry name" value="Thioestr_dom"/>
</dbReference>
<dbReference type="CDD" id="cd03443">
    <property type="entry name" value="PaaI_thioesterase"/>
    <property type="match status" value="1"/>
</dbReference>
<evidence type="ECO:0000256" key="11">
    <source>
        <dbReference type="ARBA" id="ARBA00023136"/>
    </source>
</evidence>
<evidence type="ECO:0000256" key="23">
    <source>
        <dbReference type="ARBA" id="ARBA00048180"/>
    </source>
</evidence>
<reference evidence="25 26" key="1">
    <citation type="submission" date="2021-03" db="EMBL/GenBank/DDBJ databases">
        <title>Genomic Encyclopedia of Type Strains, Phase IV (KMG-IV): sequencing the most valuable type-strain genomes for metagenomic binning, comparative biology and taxonomic classification.</title>
        <authorList>
            <person name="Goeker M."/>
        </authorList>
    </citation>
    <scope>NUCLEOTIDE SEQUENCE [LARGE SCALE GENOMIC DNA]</scope>
    <source>
        <strain evidence="25 26">DSM 23491</strain>
    </source>
</reference>
<accession>A0ABS4H1I6</accession>
<dbReference type="InterPro" id="IPR052365">
    <property type="entry name" value="THEM4/THEM5_acyl-CoA_thioest"/>
</dbReference>
<evidence type="ECO:0000256" key="10">
    <source>
        <dbReference type="ARBA" id="ARBA00023098"/>
    </source>
</evidence>
<comment type="similarity">
    <text evidence="15">Belongs to the THEM4/THEM5 thioesterase family.</text>
</comment>
<evidence type="ECO:0000256" key="4">
    <source>
        <dbReference type="ARBA" id="ARBA00022475"/>
    </source>
</evidence>
<evidence type="ECO:0000256" key="20">
    <source>
        <dbReference type="ARBA" id="ARBA00047734"/>
    </source>
</evidence>
<evidence type="ECO:0000256" key="14">
    <source>
        <dbReference type="ARBA" id="ARBA00037002"/>
    </source>
</evidence>
<evidence type="ECO:0000256" key="1">
    <source>
        <dbReference type="ARBA" id="ARBA00004170"/>
    </source>
</evidence>
<dbReference type="NCBIfam" id="TIGR00369">
    <property type="entry name" value="unchar_dom_1"/>
    <property type="match status" value="1"/>
</dbReference>
<comment type="catalytic activity">
    <reaction evidence="19">
        <text>octanoyl-CoA + H2O = octanoate + CoA + H(+)</text>
        <dbReference type="Rhea" id="RHEA:30143"/>
        <dbReference type="ChEBI" id="CHEBI:15377"/>
        <dbReference type="ChEBI" id="CHEBI:15378"/>
        <dbReference type="ChEBI" id="CHEBI:25646"/>
        <dbReference type="ChEBI" id="CHEBI:57287"/>
        <dbReference type="ChEBI" id="CHEBI:57386"/>
    </reaction>
    <physiologicalReaction direction="left-to-right" evidence="19">
        <dbReference type="Rhea" id="RHEA:30144"/>
    </physiologicalReaction>
</comment>
<evidence type="ECO:0000256" key="21">
    <source>
        <dbReference type="ARBA" id="ARBA00047969"/>
    </source>
</evidence>
<evidence type="ECO:0000256" key="16">
    <source>
        <dbReference type="ARBA" id="ARBA00038848"/>
    </source>
</evidence>
<dbReference type="InterPro" id="IPR029069">
    <property type="entry name" value="HotDog_dom_sf"/>
</dbReference>
<evidence type="ECO:0000256" key="19">
    <source>
        <dbReference type="ARBA" id="ARBA00047588"/>
    </source>
</evidence>
<comment type="catalytic activity">
    <reaction evidence="14">
        <text>(9Z)-octadecenoyl-CoA + H2O = (9Z)-octadecenoate + CoA + H(+)</text>
        <dbReference type="Rhea" id="RHEA:40139"/>
        <dbReference type="ChEBI" id="CHEBI:15377"/>
        <dbReference type="ChEBI" id="CHEBI:15378"/>
        <dbReference type="ChEBI" id="CHEBI:30823"/>
        <dbReference type="ChEBI" id="CHEBI:57287"/>
        <dbReference type="ChEBI" id="CHEBI:57387"/>
    </reaction>
    <physiologicalReaction direction="left-to-right" evidence="14">
        <dbReference type="Rhea" id="RHEA:40140"/>
    </physiologicalReaction>
</comment>
<keyword evidence="6" id="KW-0053">Apoptosis</keyword>
<keyword evidence="10" id="KW-0443">Lipid metabolism</keyword>
<dbReference type="Pfam" id="PF03061">
    <property type="entry name" value="4HBT"/>
    <property type="match status" value="1"/>
</dbReference>
<comment type="catalytic activity">
    <reaction evidence="21">
        <text>decanoyl-CoA + H2O = decanoate + CoA + H(+)</text>
        <dbReference type="Rhea" id="RHEA:40059"/>
        <dbReference type="ChEBI" id="CHEBI:15377"/>
        <dbReference type="ChEBI" id="CHEBI:15378"/>
        <dbReference type="ChEBI" id="CHEBI:27689"/>
        <dbReference type="ChEBI" id="CHEBI:57287"/>
        <dbReference type="ChEBI" id="CHEBI:61430"/>
    </reaction>
    <physiologicalReaction direction="left-to-right" evidence="21">
        <dbReference type="Rhea" id="RHEA:40060"/>
    </physiologicalReaction>
</comment>
<evidence type="ECO:0000256" key="6">
    <source>
        <dbReference type="ARBA" id="ARBA00022703"/>
    </source>
</evidence>
<evidence type="ECO:0000256" key="18">
    <source>
        <dbReference type="ARBA" id="ARBA00043210"/>
    </source>
</evidence>
<evidence type="ECO:0000256" key="17">
    <source>
        <dbReference type="ARBA" id="ARBA00040123"/>
    </source>
</evidence>
<dbReference type="PANTHER" id="PTHR12418:SF19">
    <property type="entry name" value="ACYL-COENZYME A THIOESTERASE THEM4"/>
    <property type="match status" value="1"/>
</dbReference>
<keyword evidence="11" id="KW-0472">Membrane</keyword>
<dbReference type="EMBL" id="JAGGKP010000001">
    <property type="protein sequence ID" value="MBP1936341.1"/>
    <property type="molecule type" value="Genomic_DNA"/>
</dbReference>
<dbReference type="Gene3D" id="3.10.129.10">
    <property type="entry name" value="Hotdog Thioesterase"/>
    <property type="match status" value="1"/>
</dbReference>
<organism evidence="25 26">
    <name type="scientific">Paenibacillus sediminis</name>
    <dbReference type="NCBI Taxonomy" id="664909"/>
    <lineage>
        <taxon>Bacteria</taxon>
        <taxon>Bacillati</taxon>
        <taxon>Bacillota</taxon>
        <taxon>Bacilli</taxon>
        <taxon>Bacillales</taxon>
        <taxon>Paenibacillaceae</taxon>
        <taxon>Paenibacillus</taxon>
    </lineage>
</organism>
<dbReference type="InterPro" id="IPR003736">
    <property type="entry name" value="PAAI_dom"/>
</dbReference>
<dbReference type="PANTHER" id="PTHR12418">
    <property type="entry name" value="ACYL-COENZYME A THIOESTERASE THEM4"/>
    <property type="match status" value="1"/>
</dbReference>
<proteinExistence type="inferred from homology"/>
<dbReference type="SUPFAM" id="SSF54637">
    <property type="entry name" value="Thioesterase/thiol ester dehydrase-isomerase"/>
    <property type="match status" value="1"/>
</dbReference>
<evidence type="ECO:0000256" key="5">
    <source>
        <dbReference type="ARBA" id="ARBA00022490"/>
    </source>
</evidence>
<evidence type="ECO:0000259" key="24">
    <source>
        <dbReference type="Pfam" id="PF03061"/>
    </source>
</evidence>
<comment type="subcellular location">
    <subcellularLocation>
        <location evidence="3">Cell projection</location>
        <location evidence="3">Ruffle membrane</location>
    </subcellularLocation>
    <subcellularLocation>
        <location evidence="2">Cytoplasm</location>
    </subcellularLocation>
    <subcellularLocation>
        <location evidence="1">Membrane</location>
        <topology evidence="1">Peripheral membrane protein</topology>
    </subcellularLocation>
</comment>
<keyword evidence="12" id="KW-0966">Cell projection</keyword>
<comment type="catalytic activity">
    <reaction evidence="20">
        <text>hexadecanoyl-CoA + H2O = hexadecanoate + CoA + H(+)</text>
        <dbReference type="Rhea" id="RHEA:16645"/>
        <dbReference type="ChEBI" id="CHEBI:7896"/>
        <dbReference type="ChEBI" id="CHEBI:15377"/>
        <dbReference type="ChEBI" id="CHEBI:15378"/>
        <dbReference type="ChEBI" id="CHEBI:57287"/>
        <dbReference type="ChEBI" id="CHEBI:57379"/>
        <dbReference type="EC" id="3.1.2.2"/>
    </reaction>
    <physiologicalReaction direction="left-to-right" evidence="20">
        <dbReference type="Rhea" id="RHEA:16646"/>
    </physiologicalReaction>
</comment>
<evidence type="ECO:0000256" key="3">
    <source>
        <dbReference type="ARBA" id="ARBA00004632"/>
    </source>
</evidence>
<evidence type="ECO:0000256" key="7">
    <source>
        <dbReference type="ARBA" id="ARBA00022801"/>
    </source>
</evidence>
<dbReference type="Proteomes" id="UP001519273">
    <property type="component" value="Unassembled WGS sequence"/>
</dbReference>
<dbReference type="RefSeq" id="WP_209846451.1">
    <property type="nucleotide sequence ID" value="NZ_CBCRVE010000002.1"/>
</dbReference>
<evidence type="ECO:0000256" key="22">
    <source>
        <dbReference type="ARBA" id="ARBA00048074"/>
    </source>
</evidence>
<evidence type="ECO:0000256" key="9">
    <source>
        <dbReference type="ARBA" id="ARBA00022946"/>
    </source>
</evidence>
<keyword evidence="7" id="KW-0378">Hydrolase</keyword>
<evidence type="ECO:0000313" key="25">
    <source>
        <dbReference type="EMBL" id="MBP1936341.1"/>
    </source>
</evidence>
<comment type="catalytic activity">
    <reaction evidence="13">
        <text>(5Z,8Z,11Z,14Z)-eicosatetraenoyl-CoA + H2O = (5Z,8Z,11Z,14Z)-eicosatetraenoate + CoA + H(+)</text>
        <dbReference type="Rhea" id="RHEA:40151"/>
        <dbReference type="ChEBI" id="CHEBI:15377"/>
        <dbReference type="ChEBI" id="CHEBI:15378"/>
        <dbReference type="ChEBI" id="CHEBI:32395"/>
        <dbReference type="ChEBI" id="CHEBI:57287"/>
        <dbReference type="ChEBI" id="CHEBI:57368"/>
    </reaction>
    <physiologicalReaction direction="left-to-right" evidence="13">
        <dbReference type="Rhea" id="RHEA:40152"/>
    </physiologicalReaction>
</comment>
<evidence type="ECO:0000256" key="8">
    <source>
        <dbReference type="ARBA" id="ARBA00022832"/>
    </source>
</evidence>
<comment type="catalytic activity">
    <reaction evidence="23">
        <text>tetradecanoyl-CoA + H2O = tetradecanoate + CoA + H(+)</text>
        <dbReference type="Rhea" id="RHEA:40119"/>
        <dbReference type="ChEBI" id="CHEBI:15377"/>
        <dbReference type="ChEBI" id="CHEBI:15378"/>
        <dbReference type="ChEBI" id="CHEBI:30807"/>
        <dbReference type="ChEBI" id="CHEBI:57287"/>
        <dbReference type="ChEBI" id="CHEBI:57385"/>
    </reaction>
    <physiologicalReaction direction="left-to-right" evidence="23">
        <dbReference type="Rhea" id="RHEA:40120"/>
    </physiologicalReaction>
</comment>
<keyword evidence="5" id="KW-0963">Cytoplasm</keyword>
<evidence type="ECO:0000256" key="13">
    <source>
        <dbReference type="ARBA" id="ARBA00035852"/>
    </source>
</evidence>
<keyword evidence="8" id="KW-0276">Fatty acid metabolism</keyword>
<protein>
    <recommendedName>
        <fullName evidence="17">Acyl-coenzyme A thioesterase THEM4</fullName>
        <ecNumber evidence="16">3.1.2.2</ecNumber>
    </recommendedName>
    <alternativeName>
        <fullName evidence="18">Thioesterase superfamily member 4</fullName>
    </alternativeName>
</protein>
<evidence type="ECO:0000256" key="2">
    <source>
        <dbReference type="ARBA" id="ARBA00004496"/>
    </source>
</evidence>
<name>A0ABS4H1I6_9BACL</name>